<comment type="similarity">
    <text evidence="2">Belongs to the Tom40 family.</text>
</comment>
<keyword evidence="9" id="KW-0472">Membrane</keyword>
<feature type="region of interest" description="Disordered" evidence="10">
    <location>
        <begin position="1"/>
        <end position="24"/>
    </location>
</feature>
<evidence type="ECO:0000256" key="9">
    <source>
        <dbReference type="ARBA" id="ARBA00023136"/>
    </source>
</evidence>
<dbReference type="Proteomes" id="UP000053766">
    <property type="component" value="Unassembled WGS sequence"/>
</dbReference>
<keyword evidence="3" id="KW-0813">Transport</keyword>
<dbReference type="GO" id="GO:0030150">
    <property type="term" value="P:protein import into mitochondrial matrix"/>
    <property type="evidence" value="ECO:0007669"/>
    <property type="project" value="InterPro"/>
</dbReference>
<dbReference type="CDD" id="cd07305">
    <property type="entry name" value="Porin3_Tom40"/>
    <property type="match status" value="1"/>
</dbReference>
<dbReference type="OrthoDB" id="19656at2759"/>
<dbReference type="Pfam" id="PF05670">
    <property type="entry name" value="NFACT-R_1"/>
    <property type="match status" value="1"/>
</dbReference>
<keyword evidence="5" id="KW-0812">Transmembrane</keyword>
<dbReference type="EMBL" id="KN716687">
    <property type="protein sequence ID" value="KJH42263.1"/>
    <property type="molecule type" value="Genomic_DNA"/>
</dbReference>
<keyword evidence="13" id="KW-1185">Reference proteome</keyword>
<dbReference type="InterPro" id="IPR027246">
    <property type="entry name" value="Porin_Euk/Tom40"/>
</dbReference>
<dbReference type="Pfam" id="PF01459">
    <property type="entry name" value="Porin_3"/>
    <property type="match status" value="1"/>
</dbReference>
<keyword evidence="7" id="KW-0653">Protein transport</keyword>
<evidence type="ECO:0000259" key="11">
    <source>
        <dbReference type="Pfam" id="PF05670"/>
    </source>
</evidence>
<comment type="subcellular location">
    <subcellularLocation>
        <location evidence="1">Mitochondrion outer membrane</location>
        <topology evidence="1">Multi-pass membrane protein</topology>
    </subcellularLocation>
</comment>
<evidence type="ECO:0000256" key="5">
    <source>
        <dbReference type="ARBA" id="ARBA00022692"/>
    </source>
</evidence>
<reference evidence="12 13" key="1">
    <citation type="submission" date="2013-11" db="EMBL/GenBank/DDBJ databases">
        <title>Draft genome of the bovine lungworm Dictyocaulus viviparus.</title>
        <authorList>
            <person name="Mitreva M."/>
        </authorList>
    </citation>
    <scope>NUCLEOTIDE SEQUENCE [LARGE SCALE GENOMIC DNA]</scope>
    <source>
        <strain evidence="12 13">HannoverDv2000</strain>
    </source>
</reference>
<keyword evidence="6" id="KW-1000">Mitochondrion outer membrane</keyword>
<name>A0A0D8XCE9_DICVI</name>
<dbReference type="PANTHER" id="PTHR10802">
    <property type="entry name" value="MITOCHONDRIAL IMPORT RECEPTOR SUBUNIT TOM40"/>
    <property type="match status" value="1"/>
</dbReference>
<evidence type="ECO:0000256" key="4">
    <source>
        <dbReference type="ARBA" id="ARBA00022452"/>
    </source>
</evidence>
<dbReference type="GO" id="GO:0008320">
    <property type="term" value="F:protein transmembrane transporter activity"/>
    <property type="evidence" value="ECO:0007669"/>
    <property type="project" value="InterPro"/>
</dbReference>
<dbReference type="InterPro" id="IPR008532">
    <property type="entry name" value="NFACT_RNA-bd"/>
</dbReference>
<dbReference type="InterPro" id="IPR023614">
    <property type="entry name" value="Porin_dom_sf"/>
</dbReference>
<gene>
    <name evidence="12" type="ORF">DICVIV_11750</name>
</gene>
<evidence type="ECO:0000313" key="12">
    <source>
        <dbReference type="EMBL" id="KJH42263.1"/>
    </source>
</evidence>
<feature type="domain" description="NFACT RNA-binding" evidence="11">
    <location>
        <begin position="301"/>
        <end position="411"/>
    </location>
</feature>
<evidence type="ECO:0000256" key="10">
    <source>
        <dbReference type="SAM" id="MobiDB-lite"/>
    </source>
</evidence>
<evidence type="ECO:0000256" key="8">
    <source>
        <dbReference type="ARBA" id="ARBA00023128"/>
    </source>
</evidence>
<dbReference type="GO" id="GO:0005741">
    <property type="term" value="C:mitochondrial outer membrane"/>
    <property type="evidence" value="ECO:0007669"/>
    <property type="project" value="UniProtKB-SubCell"/>
</dbReference>
<evidence type="ECO:0000256" key="3">
    <source>
        <dbReference type="ARBA" id="ARBA00022448"/>
    </source>
</evidence>
<proteinExistence type="inferred from homology"/>
<evidence type="ECO:0000256" key="7">
    <source>
        <dbReference type="ARBA" id="ARBA00022927"/>
    </source>
</evidence>
<evidence type="ECO:0000313" key="13">
    <source>
        <dbReference type="Proteomes" id="UP000053766"/>
    </source>
</evidence>
<feature type="compositionally biased region" description="Basic and acidic residues" evidence="10">
    <location>
        <begin position="466"/>
        <end position="486"/>
    </location>
</feature>
<reference evidence="13" key="2">
    <citation type="journal article" date="2016" name="Sci. Rep.">
        <title>Dictyocaulus viviparus genome, variome and transcriptome elucidate lungworm biology and support future intervention.</title>
        <authorList>
            <person name="McNulty S.N."/>
            <person name="Strube C."/>
            <person name="Rosa B.A."/>
            <person name="Martin J.C."/>
            <person name="Tyagi R."/>
            <person name="Choi Y.J."/>
            <person name="Wang Q."/>
            <person name="Hallsworth Pepin K."/>
            <person name="Zhang X."/>
            <person name="Ozersky P."/>
            <person name="Wilson R.K."/>
            <person name="Sternberg P.W."/>
            <person name="Gasser R.B."/>
            <person name="Mitreva M."/>
        </authorList>
    </citation>
    <scope>NUCLEOTIDE SEQUENCE [LARGE SCALE GENOMIC DNA]</scope>
    <source>
        <strain evidence="13">HannoverDv2000</strain>
    </source>
</reference>
<sequence>MSQPTGESTATPSKPSTNPGSYEELHRKARDVFPTCFEGAKVMVNKGLSSHFQVSHTLSISPTSTGYRFGATYVGTKVVGPQEQYPIFLGDTDVAGNTTATVVHQFGENYRMRLQGQVQQNKLVGAQGTFERRGRLTTFGLTFANTDVVNESGVVVGQLLRKLTSRLDVGAEILYQYGRQIPGQKLSVLSYSARYATPIWTAVATLGYSGAHFTYYHKQTDNLSFGVEFESNANIGEAVGTFAYQAELPDEGVTMRASIDTNWSVGGVFEKRLSQQLPFTFALSGLFNHSKKFKNTAGDMVIKFTSNVVDPPALLYMGVDKYENEKLIKYGWPEDVWFHVDKVSSAHVYLRMPPGMTIDTIPQALINDCCQLVKANSIDGNKMTDVGVVYTMWENLKKTGDMDVGQIGFHDHKKVKRCIVQKRINEIVNRLNKTERREEIDYRAEREQRDMAQRRLQRKLEQEKKALEMKEAEEREALRRQRHYEDVDWNAQNDTGDGNLSDEFM</sequence>
<evidence type="ECO:0000256" key="6">
    <source>
        <dbReference type="ARBA" id="ARBA00022787"/>
    </source>
</evidence>
<keyword evidence="4" id="KW-1134">Transmembrane beta strand</keyword>
<evidence type="ECO:0000256" key="2">
    <source>
        <dbReference type="ARBA" id="ARBA00010510"/>
    </source>
</evidence>
<organism evidence="12 13">
    <name type="scientific">Dictyocaulus viviparus</name>
    <name type="common">Bovine lungworm</name>
    <dbReference type="NCBI Taxonomy" id="29172"/>
    <lineage>
        <taxon>Eukaryota</taxon>
        <taxon>Metazoa</taxon>
        <taxon>Ecdysozoa</taxon>
        <taxon>Nematoda</taxon>
        <taxon>Chromadorea</taxon>
        <taxon>Rhabditida</taxon>
        <taxon>Rhabditina</taxon>
        <taxon>Rhabditomorpha</taxon>
        <taxon>Strongyloidea</taxon>
        <taxon>Metastrongylidae</taxon>
        <taxon>Dictyocaulus</taxon>
    </lineage>
</organism>
<accession>A0A0D8XCE9</accession>
<feature type="compositionally biased region" description="Polar residues" evidence="10">
    <location>
        <begin position="1"/>
        <end position="20"/>
    </location>
</feature>
<protein>
    <submittedName>
        <fullName evidence="12">Eukaryotic porin</fullName>
    </submittedName>
</protein>
<feature type="region of interest" description="Disordered" evidence="10">
    <location>
        <begin position="466"/>
        <end position="505"/>
    </location>
</feature>
<dbReference type="Gene3D" id="2.40.160.10">
    <property type="entry name" value="Porin"/>
    <property type="match status" value="1"/>
</dbReference>
<dbReference type="InterPro" id="IPR037930">
    <property type="entry name" value="Tom40"/>
</dbReference>
<dbReference type="STRING" id="29172.A0A0D8XCE9"/>
<keyword evidence="8" id="KW-0496">Mitochondrion</keyword>
<evidence type="ECO:0000256" key="1">
    <source>
        <dbReference type="ARBA" id="ARBA00004374"/>
    </source>
</evidence>
<dbReference type="AlphaFoldDB" id="A0A0D8XCE9"/>